<dbReference type="Pfam" id="PF05175">
    <property type="entry name" value="MTS"/>
    <property type="match status" value="1"/>
</dbReference>
<dbReference type="InterPro" id="IPR050714">
    <property type="entry name" value="Cobalamin_biosynth_MTase"/>
</dbReference>
<organism evidence="7 8">
    <name type="scientific">Lentilactobacillus kisonensis DSM 19906 = JCM 15041</name>
    <dbReference type="NCBI Taxonomy" id="1423766"/>
    <lineage>
        <taxon>Bacteria</taxon>
        <taxon>Bacillati</taxon>
        <taxon>Bacillota</taxon>
        <taxon>Bacilli</taxon>
        <taxon>Lactobacillales</taxon>
        <taxon>Lactobacillaceae</taxon>
        <taxon>Lentilactobacillus</taxon>
    </lineage>
</organism>
<gene>
    <name evidence="7" type="ORF">FC98_GL000662</name>
</gene>
<dbReference type="NCBIfam" id="NF006138">
    <property type="entry name" value="PRK08287.1"/>
    <property type="match status" value="1"/>
</dbReference>
<sequence length="185" mass="20177">MKDEEFLRTKVPMTKAEVRAVSIDKLQLNGKSNLLDVGAGTGSVSIQAAVEFPDLQVTSIEKNPDAIDIMTKNINQFHTENISLIKTNAPEGIPDEDFDAIFVGGSGSNLKEIITDCLAHLKKGGALVLNFILIENAMTAYQVLMAENVNDLEMTQVDVSKWHALGKGHYFKHHNPSIVLSSTKG</sequence>
<dbReference type="PANTHER" id="PTHR43182">
    <property type="entry name" value="COBALT-PRECORRIN-6B C(15)-METHYLTRANSFERASE (DECARBOXYLATING)"/>
    <property type="match status" value="1"/>
</dbReference>
<feature type="domain" description="Methyltransferase small" evidence="6">
    <location>
        <begin position="24"/>
        <end position="155"/>
    </location>
</feature>
<dbReference type="InterPro" id="IPR007848">
    <property type="entry name" value="Small_mtfrase_dom"/>
</dbReference>
<dbReference type="SUPFAM" id="SSF53335">
    <property type="entry name" value="S-adenosyl-L-methionine-dependent methyltransferases"/>
    <property type="match status" value="1"/>
</dbReference>
<keyword evidence="2" id="KW-0169">Cobalamin biosynthesis</keyword>
<dbReference type="RefSeq" id="WP_008858143.1">
    <property type="nucleotide sequence ID" value="NZ_AZEB01000013.1"/>
</dbReference>
<comment type="pathway">
    <text evidence="1">Cofactor biosynthesis; adenosylcobalamin biosynthesis.</text>
</comment>
<dbReference type="CDD" id="cd02440">
    <property type="entry name" value="AdoMet_MTases"/>
    <property type="match status" value="1"/>
</dbReference>
<accession>A0A0R1NXH2</accession>
<dbReference type="GO" id="GO:0008276">
    <property type="term" value="F:protein methyltransferase activity"/>
    <property type="evidence" value="ECO:0007669"/>
    <property type="project" value="InterPro"/>
</dbReference>
<comment type="caution">
    <text evidence="7">The sequence shown here is derived from an EMBL/GenBank/DDBJ whole genome shotgun (WGS) entry which is preliminary data.</text>
</comment>
<name>A0A0R1NXH2_9LACO</name>
<dbReference type="GO" id="GO:0009236">
    <property type="term" value="P:cobalamin biosynthetic process"/>
    <property type="evidence" value="ECO:0007669"/>
    <property type="project" value="UniProtKB-UniPathway"/>
</dbReference>
<keyword evidence="5" id="KW-0949">S-adenosyl-L-methionine</keyword>
<dbReference type="InterPro" id="IPR014008">
    <property type="entry name" value="Cbl_synth_MTase_CbiT"/>
</dbReference>
<evidence type="ECO:0000256" key="4">
    <source>
        <dbReference type="ARBA" id="ARBA00022679"/>
    </source>
</evidence>
<evidence type="ECO:0000313" key="7">
    <source>
        <dbReference type="EMBL" id="KRL21635.1"/>
    </source>
</evidence>
<evidence type="ECO:0000256" key="2">
    <source>
        <dbReference type="ARBA" id="ARBA00022573"/>
    </source>
</evidence>
<evidence type="ECO:0000313" key="8">
    <source>
        <dbReference type="Proteomes" id="UP000051439"/>
    </source>
</evidence>
<evidence type="ECO:0000256" key="3">
    <source>
        <dbReference type="ARBA" id="ARBA00022603"/>
    </source>
</evidence>
<protein>
    <submittedName>
        <fullName evidence="7">Precorrin-6Y C5,15-methyltransferase, CbiT subunit</fullName>
    </submittedName>
</protein>
<keyword evidence="8" id="KW-1185">Reference proteome</keyword>
<proteinExistence type="predicted"/>
<dbReference type="UniPathway" id="UPA00148"/>
<evidence type="ECO:0000256" key="5">
    <source>
        <dbReference type="ARBA" id="ARBA00022691"/>
    </source>
</evidence>
<dbReference type="EMBL" id="AZEB01000013">
    <property type="protein sequence ID" value="KRL21635.1"/>
    <property type="molecule type" value="Genomic_DNA"/>
</dbReference>
<dbReference type="InterPro" id="IPR029063">
    <property type="entry name" value="SAM-dependent_MTases_sf"/>
</dbReference>
<dbReference type="Proteomes" id="UP000051439">
    <property type="component" value="Unassembled WGS sequence"/>
</dbReference>
<dbReference type="Gene3D" id="3.40.50.150">
    <property type="entry name" value="Vaccinia Virus protein VP39"/>
    <property type="match status" value="1"/>
</dbReference>
<keyword evidence="4 7" id="KW-0808">Transferase</keyword>
<evidence type="ECO:0000259" key="6">
    <source>
        <dbReference type="Pfam" id="PF05175"/>
    </source>
</evidence>
<dbReference type="NCBIfam" id="TIGR02469">
    <property type="entry name" value="CbiT"/>
    <property type="match status" value="1"/>
</dbReference>
<evidence type="ECO:0000256" key="1">
    <source>
        <dbReference type="ARBA" id="ARBA00004953"/>
    </source>
</evidence>
<dbReference type="GO" id="GO:0032259">
    <property type="term" value="P:methylation"/>
    <property type="evidence" value="ECO:0007669"/>
    <property type="project" value="UniProtKB-KW"/>
</dbReference>
<dbReference type="PATRIC" id="fig|1423766.4.peg.682"/>
<dbReference type="AlphaFoldDB" id="A0A0R1NXH2"/>
<reference evidence="7 8" key="1">
    <citation type="journal article" date="2015" name="Genome Announc.">
        <title>Expanding the biotechnology potential of lactobacilli through comparative genomics of 213 strains and associated genera.</title>
        <authorList>
            <person name="Sun Z."/>
            <person name="Harris H.M."/>
            <person name="McCann A."/>
            <person name="Guo C."/>
            <person name="Argimon S."/>
            <person name="Zhang W."/>
            <person name="Yang X."/>
            <person name="Jeffery I.B."/>
            <person name="Cooney J.C."/>
            <person name="Kagawa T.F."/>
            <person name="Liu W."/>
            <person name="Song Y."/>
            <person name="Salvetti E."/>
            <person name="Wrobel A."/>
            <person name="Rasinkangas P."/>
            <person name="Parkhill J."/>
            <person name="Rea M.C."/>
            <person name="O'Sullivan O."/>
            <person name="Ritari J."/>
            <person name="Douillard F.P."/>
            <person name="Paul Ross R."/>
            <person name="Yang R."/>
            <person name="Briner A.E."/>
            <person name="Felis G.E."/>
            <person name="de Vos W.M."/>
            <person name="Barrangou R."/>
            <person name="Klaenhammer T.R."/>
            <person name="Caufield P.W."/>
            <person name="Cui Y."/>
            <person name="Zhang H."/>
            <person name="O'Toole P.W."/>
        </authorList>
    </citation>
    <scope>NUCLEOTIDE SEQUENCE [LARGE SCALE GENOMIC DNA]</scope>
    <source>
        <strain evidence="7 8">DSM 19906</strain>
    </source>
</reference>
<dbReference type="PANTHER" id="PTHR43182:SF1">
    <property type="entry name" value="COBALT-PRECORRIN-7 C(5)-METHYLTRANSFERASE"/>
    <property type="match status" value="1"/>
</dbReference>
<keyword evidence="3 7" id="KW-0489">Methyltransferase</keyword>